<feature type="region of interest" description="Disordered" evidence="9">
    <location>
        <begin position="424"/>
        <end position="447"/>
    </location>
</feature>
<evidence type="ECO:0000256" key="8">
    <source>
        <dbReference type="ARBA" id="ARBA00023242"/>
    </source>
</evidence>
<dbReference type="GO" id="GO:0070897">
    <property type="term" value="P:transcription preinitiation complex assembly"/>
    <property type="evidence" value="ECO:0007669"/>
    <property type="project" value="InterPro"/>
</dbReference>
<reference evidence="10" key="1">
    <citation type="submission" date="2022-07" db="EMBL/GenBank/DDBJ databases">
        <title>The genome of Lyophyllum shimeji provides insight into the initial evolution of ectomycorrhizal fungal genome.</title>
        <authorList>
            <person name="Kobayashi Y."/>
            <person name="Shibata T."/>
            <person name="Hirakawa H."/>
            <person name="Shigenobu S."/>
            <person name="Nishiyama T."/>
            <person name="Yamada A."/>
            <person name="Hasebe M."/>
            <person name="Kawaguchi M."/>
        </authorList>
    </citation>
    <scope>NUCLEOTIDE SEQUENCE</scope>
    <source>
        <strain evidence="10">AT787</strain>
    </source>
</reference>
<comment type="subcellular location">
    <subcellularLocation>
        <location evidence="1">Nucleus</location>
    </subcellularLocation>
</comment>
<evidence type="ECO:0000256" key="9">
    <source>
        <dbReference type="SAM" id="MobiDB-lite"/>
    </source>
</evidence>
<comment type="similarity">
    <text evidence="2">Belongs to the TFIIB family.</text>
</comment>
<evidence type="ECO:0008006" key="12">
    <source>
        <dbReference type="Google" id="ProtNLM"/>
    </source>
</evidence>
<evidence type="ECO:0000256" key="7">
    <source>
        <dbReference type="ARBA" id="ARBA00023163"/>
    </source>
</evidence>
<protein>
    <recommendedName>
        <fullName evidence="12">B-related factor 1</fullName>
    </recommendedName>
</protein>
<evidence type="ECO:0000313" key="11">
    <source>
        <dbReference type="Proteomes" id="UP001063166"/>
    </source>
</evidence>
<keyword evidence="11" id="KW-1185">Reference proteome</keyword>
<organism evidence="10 11">
    <name type="scientific">Lyophyllum shimeji</name>
    <name type="common">Hon-shimeji</name>
    <name type="synonym">Tricholoma shimeji</name>
    <dbReference type="NCBI Taxonomy" id="47721"/>
    <lineage>
        <taxon>Eukaryota</taxon>
        <taxon>Fungi</taxon>
        <taxon>Dikarya</taxon>
        <taxon>Basidiomycota</taxon>
        <taxon>Agaricomycotina</taxon>
        <taxon>Agaricomycetes</taxon>
        <taxon>Agaricomycetidae</taxon>
        <taxon>Agaricales</taxon>
        <taxon>Tricholomatineae</taxon>
        <taxon>Lyophyllaceae</taxon>
        <taxon>Lyophyllum</taxon>
    </lineage>
</organism>
<dbReference type="GO" id="GO:0005634">
    <property type="term" value="C:nucleus"/>
    <property type="evidence" value="ECO:0007669"/>
    <property type="project" value="UniProtKB-SubCell"/>
</dbReference>
<keyword evidence="3" id="KW-0479">Metal-binding</keyword>
<dbReference type="InterPro" id="IPR000812">
    <property type="entry name" value="TFIIB"/>
</dbReference>
<accession>A0A9P3PGH4</accession>
<comment type="caution">
    <text evidence="10">The sequence shown here is derived from an EMBL/GenBank/DDBJ whole genome shotgun (WGS) entry which is preliminary data.</text>
</comment>
<feature type="compositionally biased region" description="Basic and acidic residues" evidence="9">
    <location>
        <begin position="604"/>
        <end position="631"/>
    </location>
</feature>
<gene>
    <name evidence="10" type="ORF">LshimejAT787_0209710</name>
</gene>
<dbReference type="AlphaFoldDB" id="A0A9P3PGH4"/>
<evidence type="ECO:0000256" key="3">
    <source>
        <dbReference type="ARBA" id="ARBA00022723"/>
    </source>
</evidence>
<evidence type="ECO:0000256" key="6">
    <source>
        <dbReference type="ARBA" id="ARBA00023015"/>
    </source>
</evidence>
<keyword evidence="8" id="KW-0539">Nucleus</keyword>
<dbReference type="GO" id="GO:0008270">
    <property type="term" value="F:zinc ion binding"/>
    <property type="evidence" value="ECO:0007669"/>
    <property type="project" value="UniProtKB-KW"/>
</dbReference>
<dbReference type="EMBL" id="BRPK01000002">
    <property type="protein sequence ID" value="GLB35406.1"/>
    <property type="molecule type" value="Genomic_DNA"/>
</dbReference>
<feature type="region of interest" description="Disordered" evidence="9">
    <location>
        <begin position="590"/>
        <end position="712"/>
    </location>
</feature>
<dbReference type="InterPro" id="IPR036915">
    <property type="entry name" value="Cyclin-like_sf"/>
</dbReference>
<evidence type="ECO:0000256" key="2">
    <source>
        <dbReference type="ARBA" id="ARBA00010857"/>
    </source>
</evidence>
<evidence type="ECO:0000313" key="10">
    <source>
        <dbReference type="EMBL" id="GLB35406.1"/>
    </source>
</evidence>
<evidence type="ECO:0000256" key="5">
    <source>
        <dbReference type="ARBA" id="ARBA00022833"/>
    </source>
</evidence>
<sequence>MTAPCKDCGGPTAWDDDAGTVICTQCGTLADPAQSLLTNEVVSNLASQATGLWDGTAATTLKSLRAQGTSWDLTGQGKEARDRRNSLAMAQFISSLAVSINAPGLSPRATIIFNQAMAAGKFRWGRKAKLVAGASLAVALREYRRPDSLSDIAYLLDEQCPTLVRTLTAIISLLNISLTPVDPSIHIPALFDYLTSVVTRDPLQPQPQSTTQLPAALVSQLKSISLRAASNTATALSTLLARLGPDHTLNSLPTPPTAVALFLLGLEAEARTPLSQLGDLAQCLGARCHKTSRGIVMARYKLVQDEVASWIEQVPWLGQYEQHTSGKRSRAKVGKRSIVARGIPDVLQFQDEIWRGKLRPAVVLDMNGEEEDKEDLFVPEIATTVNTTAITRTASEPPARPSKRPRLANHPLRDATQFLLNPLAAPLPTCESPPQPIARSRSQPHSQVRLPVAELPPSSSPFQNNAHHALPAIPQGLHAPVQVPQAPSQARPASLSPGPAPPPAPVSARLPSRPSLPSYILTAPSVSALRSAAPPTRLQLLTASRGAADDISDEELFAEGELEGMIRPPEEAQEVEARLVGLGILPGVEEEEEERRERGRRMGGGKEAREEAARKGRVDLEALARFLKDPEAQGGEGDGEKEDRDGGDAYDAVMLGLERFSDKDENEDGHLLDYGGEEQEEDRGRGGNWGSASRYKRAPKTPPRTSEASRNADGMEMVVDEWRPLSPEAGLRYAHAGRTRIRVNTICLWAWSDYALCCAIMFPV</sequence>
<evidence type="ECO:0000256" key="4">
    <source>
        <dbReference type="ARBA" id="ARBA00022771"/>
    </source>
</evidence>
<keyword evidence="6" id="KW-0805">Transcription regulation</keyword>
<dbReference type="Gene3D" id="1.10.472.170">
    <property type="match status" value="1"/>
</dbReference>
<dbReference type="GO" id="GO:0097550">
    <property type="term" value="C:transcription preinitiation complex"/>
    <property type="evidence" value="ECO:0007669"/>
    <property type="project" value="TreeGrafter"/>
</dbReference>
<feature type="compositionally biased region" description="Basic and acidic residues" evidence="9">
    <location>
        <begin position="659"/>
        <end position="671"/>
    </location>
</feature>
<feature type="region of interest" description="Disordered" evidence="9">
    <location>
        <begin position="483"/>
        <end position="511"/>
    </location>
</feature>
<keyword evidence="4" id="KW-0863">Zinc-finger</keyword>
<keyword evidence="7" id="KW-0804">Transcription</keyword>
<dbReference type="PANTHER" id="PTHR11618">
    <property type="entry name" value="TRANSCRIPTION INITIATION FACTOR IIB-RELATED"/>
    <property type="match status" value="1"/>
</dbReference>
<keyword evidence="5" id="KW-0862">Zinc</keyword>
<dbReference type="Proteomes" id="UP001063166">
    <property type="component" value="Unassembled WGS sequence"/>
</dbReference>
<dbReference type="SUPFAM" id="SSF47954">
    <property type="entry name" value="Cyclin-like"/>
    <property type="match status" value="1"/>
</dbReference>
<name>A0A9P3PGH4_LYOSH</name>
<dbReference type="CDD" id="cd00043">
    <property type="entry name" value="CYCLIN_SF"/>
    <property type="match status" value="1"/>
</dbReference>
<dbReference type="GO" id="GO:0001006">
    <property type="term" value="F:RNA polymerase III type 3 promoter sequence-specific DNA binding"/>
    <property type="evidence" value="ECO:0007669"/>
    <property type="project" value="TreeGrafter"/>
</dbReference>
<evidence type="ECO:0000256" key="1">
    <source>
        <dbReference type="ARBA" id="ARBA00004123"/>
    </source>
</evidence>
<dbReference type="GO" id="GO:0000126">
    <property type="term" value="C:transcription factor TFIIIB complex"/>
    <property type="evidence" value="ECO:0007669"/>
    <property type="project" value="TreeGrafter"/>
</dbReference>
<dbReference type="OrthoDB" id="2527864at2759"/>
<dbReference type="GO" id="GO:0000995">
    <property type="term" value="F:RNA polymerase III general transcription initiation factor activity"/>
    <property type="evidence" value="ECO:0007669"/>
    <property type="project" value="TreeGrafter"/>
</dbReference>
<proteinExistence type="inferred from homology"/>
<dbReference type="PANTHER" id="PTHR11618:SF4">
    <property type="entry name" value="TRANSCRIPTION FACTOR IIIB 90 KDA SUBUNIT"/>
    <property type="match status" value="1"/>
</dbReference>